<proteinExistence type="predicted"/>
<comment type="caution">
    <text evidence="2">The sequence shown here is derived from an EMBL/GenBank/DDBJ whole genome shotgun (WGS) entry which is preliminary data.</text>
</comment>
<keyword evidence="1" id="KW-1133">Transmembrane helix</keyword>
<dbReference type="OrthoDB" id="276093at2"/>
<feature type="transmembrane region" description="Helical" evidence="1">
    <location>
        <begin position="28"/>
        <end position="50"/>
    </location>
</feature>
<evidence type="ECO:0000313" key="3">
    <source>
        <dbReference type="Proteomes" id="UP000318878"/>
    </source>
</evidence>
<dbReference type="Proteomes" id="UP000318878">
    <property type="component" value="Unassembled WGS sequence"/>
</dbReference>
<keyword evidence="1" id="KW-0812">Transmembrane</keyword>
<keyword evidence="3" id="KW-1185">Reference proteome</keyword>
<dbReference type="AlphaFoldDB" id="A0A5C5VLW7"/>
<accession>A0A5C5VLW7</accession>
<feature type="transmembrane region" description="Helical" evidence="1">
    <location>
        <begin position="100"/>
        <end position="126"/>
    </location>
</feature>
<evidence type="ECO:0000313" key="2">
    <source>
        <dbReference type="EMBL" id="TWT39027.1"/>
    </source>
</evidence>
<protein>
    <submittedName>
        <fullName evidence="2">Uncharacterized protein</fullName>
    </submittedName>
</protein>
<dbReference type="EMBL" id="SJPF01000001">
    <property type="protein sequence ID" value="TWT39027.1"/>
    <property type="molecule type" value="Genomic_DNA"/>
</dbReference>
<feature type="transmembrane region" description="Helical" evidence="1">
    <location>
        <begin position="62"/>
        <end position="88"/>
    </location>
</feature>
<sequence>MPDPSRSDPAAPRRIPGRFSELNLNGRYIAGAIAALIAFATFITVGLIIGLSSLYQSDASPWVAAVIIGVFAAVVSFPLGLFIGAVIAQIMGYANSKRVWVPKITITGLMVTTFFCCAAASLAYYAFNYTSDAMPRRYLFIVVALAMPPLLMIIISLGRVTLRWLHRRYHPYNAEVIDEDVEM</sequence>
<dbReference type="RefSeq" id="WP_146429233.1">
    <property type="nucleotide sequence ID" value="NZ_SJPF01000001.1"/>
</dbReference>
<keyword evidence="1" id="KW-0472">Membrane</keyword>
<evidence type="ECO:0000256" key="1">
    <source>
        <dbReference type="SAM" id="Phobius"/>
    </source>
</evidence>
<name>A0A5C5VLW7_9BACT</name>
<feature type="transmembrane region" description="Helical" evidence="1">
    <location>
        <begin position="138"/>
        <end position="158"/>
    </location>
</feature>
<reference evidence="2 3" key="1">
    <citation type="submission" date="2019-02" db="EMBL/GenBank/DDBJ databases">
        <title>Deep-cultivation of Planctomycetes and their phenomic and genomic characterization uncovers novel biology.</title>
        <authorList>
            <person name="Wiegand S."/>
            <person name="Jogler M."/>
            <person name="Boedeker C."/>
            <person name="Pinto D."/>
            <person name="Vollmers J."/>
            <person name="Rivas-Marin E."/>
            <person name="Kohn T."/>
            <person name="Peeters S.H."/>
            <person name="Heuer A."/>
            <person name="Rast P."/>
            <person name="Oberbeckmann S."/>
            <person name="Bunk B."/>
            <person name="Jeske O."/>
            <person name="Meyerdierks A."/>
            <person name="Storesund J.E."/>
            <person name="Kallscheuer N."/>
            <person name="Luecker S."/>
            <person name="Lage O.M."/>
            <person name="Pohl T."/>
            <person name="Merkel B.J."/>
            <person name="Hornburger P."/>
            <person name="Mueller R.-W."/>
            <person name="Bruemmer F."/>
            <person name="Labrenz M."/>
            <person name="Spormann A.M."/>
            <person name="Op Den Camp H."/>
            <person name="Overmann J."/>
            <person name="Amann R."/>
            <person name="Jetten M.S.M."/>
            <person name="Mascher T."/>
            <person name="Medema M.H."/>
            <person name="Devos D.P."/>
            <person name="Kaster A.-K."/>
            <person name="Ovreas L."/>
            <person name="Rohde M."/>
            <person name="Galperin M.Y."/>
            <person name="Jogler C."/>
        </authorList>
    </citation>
    <scope>NUCLEOTIDE SEQUENCE [LARGE SCALE GENOMIC DNA]</scope>
    <source>
        <strain evidence="2 3">Enr8</strain>
    </source>
</reference>
<organism evidence="2 3">
    <name type="scientific">Blastopirellula retiformator</name>
    <dbReference type="NCBI Taxonomy" id="2527970"/>
    <lineage>
        <taxon>Bacteria</taxon>
        <taxon>Pseudomonadati</taxon>
        <taxon>Planctomycetota</taxon>
        <taxon>Planctomycetia</taxon>
        <taxon>Pirellulales</taxon>
        <taxon>Pirellulaceae</taxon>
        <taxon>Blastopirellula</taxon>
    </lineage>
</organism>
<gene>
    <name evidence="2" type="ORF">Enr8_07220</name>
</gene>